<evidence type="ECO:0000313" key="10">
    <source>
        <dbReference type="EMBL" id="KAJ5361946.1"/>
    </source>
</evidence>
<evidence type="ECO:0000256" key="8">
    <source>
        <dbReference type="SAM" id="Phobius"/>
    </source>
</evidence>
<evidence type="ECO:0000259" key="9">
    <source>
        <dbReference type="PROSITE" id="PS50850"/>
    </source>
</evidence>
<feature type="transmembrane region" description="Helical" evidence="8">
    <location>
        <begin position="239"/>
        <end position="260"/>
    </location>
</feature>
<reference evidence="10" key="2">
    <citation type="journal article" date="2023" name="IMA Fungus">
        <title>Comparative genomic study of the Penicillium genus elucidates a diverse pangenome and 15 lateral gene transfer events.</title>
        <authorList>
            <person name="Petersen C."/>
            <person name="Sorensen T."/>
            <person name="Nielsen M.R."/>
            <person name="Sondergaard T.E."/>
            <person name="Sorensen J.L."/>
            <person name="Fitzpatrick D.A."/>
            <person name="Frisvad J.C."/>
            <person name="Nielsen K.L."/>
        </authorList>
    </citation>
    <scope>NUCLEOTIDE SEQUENCE</scope>
    <source>
        <strain evidence="10">IBT 35675</strain>
    </source>
</reference>
<accession>A0A9W9V0S5</accession>
<dbReference type="SUPFAM" id="SSF103473">
    <property type="entry name" value="MFS general substrate transporter"/>
    <property type="match status" value="1"/>
</dbReference>
<keyword evidence="6 8" id="KW-0472">Membrane</keyword>
<dbReference type="InterPro" id="IPR036259">
    <property type="entry name" value="MFS_trans_sf"/>
</dbReference>
<dbReference type="InterPro" id="IPR050360">
    <property type="entry name" value="MFS_Sugar_Transporters"/>
</dbReference>
<dbReference type="InterPro" id="IPR003663">
    <property type="entry name" value="Sugar/inositol_transpt"/>
</dbReference>
<name>A0A9W9V0S5_PENBR</name>
<feature type="transmembrane region" description="Helical" evidence="8">
    <location>
        <begin position="367"/>
        <end position="388"/>
    </location>
</feature>
<evidence type="ECO:0000256" key="4">
    <source>
        <dbReference type="ARBA" id="ARBA00022692"/>
    </source>
</evidence>
<dbReference type="PANTHER" id="PTHR48022:SF29">
    <property type="entry name" value="SUGAR TRANSPORTER, PUTATIVE (AFU_ORTHOLOGUE AFUA_6G14500)-RELATED"/>
    <property type="match status" value="1"/>
</dbReference>
<feature type="transmembrane region" description="Helical" evidence="8">
    <location>
        <begin position="395"/>
        <end position="417"/>
    </location>
</feature>
<proteinExistence type="inferred from homology"/>
<dbReference type="PRINTS" id="PR00171">
    <property type="entry name" value="SUGRTRNSPORT"/>
</dbReference>
<keyword evidence="4 8" id="KW-0812">Transmembrane</keyword>
<comment type="similarity">
    <text evidence="2 7">Belongs to the major facilitator superfamily. Sugar transporter (TC 2.A.1.1) family.</text>
</comment>
<dbReference type="Gene3D" id="1.20.1250.20">
    <property type="entry name" value="MFS general substrate transporter like domains"/>
    <property type="match status" value="1"/>
</dbReference>
<dbReference type="AlphaFoldDB" id="A0A9W9V0S5"/>
<dbReference type="InterPro" id="IPR020846">
    <property type="entry name" value="MFS_dom"/>
</dbReference>
<dbReference type="PANTHER" id="PTHR48022">
    <property type="entry name" value="PLASTIDIC GLUCOSE TRANSPORTER 4"/>
    <property type="match status" value="1"/>
</dbReference>
<feature type="transmembrane region" description="Helical" evidence="8">
    <location>
        <begin position="179"/>
        <end position="196"/>
    </location>
</feature>
<evidence type="ECO:0000256" key="2">
    <source>
        <dbReference type="ARBA" id="ARBA00010992"/>
    </source>
</evidence>
<keyword evidence="3 7" id="KW-0813">Transport</keyword>
<evidence type="ECO:0000256" key="3">
    <source>
        <dbReference type="ARBA" id="ARBA00022448"/>
    </source>
</evidence>
<reference evidence="10" key="1">
    <citation type="submission" date="2022-12" db="EMBL/GenBank/DDBJ databases">
        <authorList>
            <person name="Petersen C."/>
        </authorList>
    </citation>
    <scope>NUCLEOTIDE SEQUENCE</scope>
    <source>
        <strain evidence="10">IBT 35675</strain>
    </source>
</reference>
<dbReference type="PROSITE" id="PS50850">
    <property type="entry name" value="MFS"/>
    <property type="match status" value="1"/>
</dbReference>
<feature type="transmembrane region" description="Helical" evidence="8">
    <location>
        <begin position="119"/>
        <end position="138"/>
    </location>
</feature>
<dbReference type="Pfam" id="PF00083">
    <property type="entry name" value="Sugar_tr"/>
    <property type="match status" value="1"/>
</dbReference>
<feature type="transmembrane region" description="Helical" evidence="8">
    <location>
        <begin position="51"/>
        <end position="70"/>
    </location>
</feature>
<dbReference type="GO" id="GO:0016020">
    <property type="term" value="C:membrane"/>
    <property type="evidence" value="ECO:0007669"/>
    <property type="project" value="UniProtKB-SubCell"/>
</dbReference>
<sequence>MSRPSTDKELPSSSFLEKATPNLDAETLDIGQRIQRLADECPPFYQSRNLLILYLLMIPGCMIPAITLGFDGAMMNGLQAVPSWDTCELPLPFLISLSVVAAETDSLSGSDFDKPRGSLLGIMSAILPLGCVLTTPFIPMVGDRWGRRAGIFVGSVIMAVGGIIQGTSVHIAMFMISRFIIGIGIVFANTFAPMLIGELAHPKERQVVTSLYQTSWYIGAIIAAWTTFGTFTIPNNWSWRIPSLLQAAPAFCQIIGVFFLPESPRWLVAKGRVEEAKAVLVKYHGNDDTSSEFVSLEFEQMREVIEAEVNNETGWMAFLATPGNRKRLLIIISLGVFSQWSGNGLVSYYLVRVLETVGITETRPKNIINGCLMIFNWITSVISAFLTARIKRRTQFLVSGFGMLTVFAVQTLCAALFNDYGNAAAGHVVIAMLFLFYLFFNLAFNALLYSYPVEVLPYPIRAKGFSLLMFFGKASNFINILVNPIGLQAIGWKLYLVYVAWLCIEVAVIWKFFVETKGPSLEAIAVLFDGEPENVSNENKEHAEKKDDKKA</sequence>
<evidence type="ECO:0000313" key="11">
    <source>
        <dbReference type="Proteomes" id="UP001148299"/>
    </source>
</evidence>
<dbReference type="NCBIfam" id="TIGR00879">
    <property type="entry name" value="SP"/>
    <property type="match status" value="1"/>
</dbReference>
<feature type="transmembrane region" description="Helical" evidence="8">
    <location>
        <begin position="465"/>
        <end position="482"/>
    </location>
</feature>
<keyword evidence="5 8" id="KW-1133">Transmembrane helix</keyword>
<dbReference type="EMBL" id="JAPZBR010000002">
    <property type="protein sequence ID" value="KAJ5361946.1"/>
    <property type="molecule type" value="Genomic_DNA"/>
</dbReference>
<feature type="transmembrane region" description="Helical" evidence="8">
    <location>
        <begin position="494"/>
        <end position="514"/>
    </location>
</feature>
<comment type="subcellular location">
    <subcellularLocation>
        <location evidence="1">Membrane</location>
        <topology evidence="1">Multi-pass membrane protein</topology>
    </subcellularLocation>
</comment>
<evidence type="ECO:0000256" key="5">
    <source>
        <dbReference type="ARBA" id="ARBA00022989"/>
    </source>
</evidence>
<feature type="transmembrane region" description="Helical" evidence="8">
    <location>
        <begin position="150"/>
        <end position="173"/>
    </location>
</feature>
<feature type="domain" description="Major facilitator superfamily (MFS) profile" evidence="9">
    <location>
        <begin position="57"/>
        <end position="517"/>
    </location>
</feature>
<dbReference type="GO" id="GO:0005351">
    <property type="term" value="F:carbohydrate:proton symporter activity"/>
    <property type="evidence" value="ECO:0007669"/>
    <property type="project" value="TreeGrafter"/>
</dbReference>
<evidence type="ECO:0000256" key="7">
    <source>
        <dbReference type="RuleBase" id="RU003346"/>
    </source>
</evidence>
<dbReference type="InterPro" id="IPR005828">
    <property type="entry name" value="MFS_sugar_transport-like"/>
</dbReference>
<evidence type="ECO:0000256" key="1">
    <source>
        <dbReference type="ARBA" id="ARBA00004141"/>
    </source>
</evidence>
<dbReference type="FunFam" id="1.20.1250.20:FF:000117">
    <property type="entry name" value="MFS hexose transporter"/>
    <property type="match status" value="1"/>
</dbReference>
<gene>
    <name evidence="10" type="ORF">N7541_002790</name>
</gene>
<dbReference type="Proteomes" id="UP001148299">
    <property type="component" value="Unassembled WGS sequence"/>
</dbReference>
<comment type="caution">
    <text evidence="10">The sequence shown here is derived from an EMBL/GenBank/DDBJ whole genome shotgun (WGS) entry which is preliminary data.</text>
</comment>
<evidence type="ECO:0000256" key="6">
    <source>
        <dbReference type="ARBA" id="ARBA00023136"/>
    </source>
</evidence>
<feature type="transmembrane region" description="Helical" evidence="8">
    <location>
        <begin position="216"/>
        <end position="233"/>
    </location>
</feature>
<protein>
    <recommendedName>
        <fullName evidence="9">Major facilitator superfamily (MFS) profile domain-containing protein</fullName>
    </recommendedName>
</protein>
<organism evidence="10 11">
    <name type="scientific">Penicillium brevicompactum</name>
    <dbReference type="NCBI Taxonomy" id="5074"/>
    <lineage>
        <taxon>Eukaryota</taxon>
        <taxon>Fungi</taxon>
        <taxon>Dikarya</taxon>
        <taxon>Ascomycota</taxon>
        <taxon>Pezizomycotina</taxon>
        <taxon>Eurotiomycetes</taxon>
        <taxon>Eurotiomycetidae</taxon>
        <taxon>Eurotiales</taxon>
        <taxon>Aspergillaceae</taxon>
        <taxon>Penicillium</taxon>
    </lineage>
</organism>
<keyword evidence="11" id="KW-1185">Reference proteome</keyword>
<feature type="transmembrane region" description="Helical" evidence="8">
    <location>
        <begin position="328"/>
        <end position="351"/>
    </location>
</feature>
<feature type="transmembrane region" description="Helical" evidence="8">
    <location>
        <begin position="423"/>
        <end position="444"/>
    </location>
</feature>